<dbReference type="STRING" id="2656787.A0A370TP53"/>
<dbReference type="GO" id="GO:0042803">
    <property type="term" value="F:protein homodimerization activity"/>
    <property type="evidence" value="ECO:0007669"/>
    <property type="project" value="InterPro"/>
</dbReference>
<dbReference type="InterPro" id="IPR017930">
    <property type="entry name" value="Myb_dom"/>
</dbReference>
<dbReference type="EMBL" id="NPIC01000003">
    <property type="protein sequence ID" value="RDL37309.1"/>
    <property type="molecule type" value="Genomic_DNA"/>
</dbReference>
<feature type="region of interest" description="Disordered" evidence="4">
    <location>
        <begin position="401"/>
        <end position="429"/>
    </location>
</feature>
<feature type="domain" description="HTH myb-type" evidence="5">
    <location>
        <begin position="518"/>
        <end position="571"/>
    </location>
</feature>
<feature type="compositionally biased region" description="Basic and acidic residues" evidence="4">
    <location>
        <begin position="7"/>
        <end position="16"/>
    </location>
</feature>
<comment type="caution">
    <text evidence="6">The sequence shown here is derived from an EMBL/GenBank/DDBJ whole genome shotgun (WGS) entry which is preliminary data.</text>
</comment>
<gene>
    <name evidence="6" type="ORF">BP5553_04742</name>
</gene>
<reference evidence="6 7" key="1">
    <citation type="journal article" date="2018" name="IMA Fungus">
        <title>IMA Genome-F 9: Draft genome sequence of Annulohypoxylon stygium, Aspergillus mulundensis, Berkeleyomyces basicola (syn. Thielaviopsis basicola), Ceratocystis smalleyi, two Cercospora beticola strains, Coleophoma cylindrospora, Fusarium fracticaudum, Phialophora cf. hyalina, and Morchella septimelata.</title>
        <authorList>
            <person name="Wingfield B.D."/>
            <person name="Bills G.F."/>
            <person name="Dong Y."/>
            <person name="Huang W."/>
            <person name="Nel W.J."/>
            <person name="Swalarsk-Parry B.S."/>
            <person name="Vaghefi N."/>
            <person name="Wilken P.M."/>
            <person name="An Z."/>
            <person name="de Beer Z.W."/>
            <person name="De Vos L."/>
            <person name="Chen L."/>
            <person name="Duong T.A."/>
            <person name="Gao Y."/>
            <person name="Hammerbacher A."/>
            <person name="Kikkert J.R."/>
            <person name="Li Y."/>
            <person name="Li H."/>
            <person name="Li K."/>
            <person name="Li Q."/>
            <person name="Liu X."/>
            <person name="Ma X."/>
            <person name="Naidoo K."/>
            <person name="Pethybridge S.J."/>
            <person name="Sun J."/>
            <person name="Steenkamp E.T."/>
            <person name="van der Nest M.A."/>
            <person name="van Wyk S."/>
            <person name="Wingfield M.J."/>
            <person name="Xiong C."/>
            <person name="Yue Q."/>
            <person name="Zhang X."/>
        </authorList>
    </citation>
    <scope>NUCLEOTIDE SEQUENCE [LARGE SCALE GENOMIC DNA]</scope>
    <source>
        <strain evidence="6 7">BP 5553</strain>
    </source>
</reference>
<feature type="compositionally biased region" description="Basic residues" evidence="4">
    <location>
        <begin position="17"/>
        <end position="29"/>
    </location>
</feature>
<dbReference type="FunFam" id="1.10.10.60:FF:000137">
    <property type="entry name" value="MYB DNA binding protein"/>
    <property type="match status" value="1"/>
</dbReference>
<feature type="compositionally biased region" description="Polar residues" evidence="4">
    <location>
        <begin position="410"/>
        <end position="428"/>
    </location>
</feature>
<evidence type="ECO:0000313" key="7">
    <source>
        <dbReference type="Proteomes" id="UP000254866"/>
    </source>
</evidence>
<evidence type="ECO:0000259" key="5">
    <source>
        <dbReference type="PROSITE" id="PS51294"/>
    </source>
</evidence>
<dbReference type="PANTHER" id="PTHR47807">
    <property type="entry name" value="PROTEIN TBF1"/>
    <property type="match status" value="1"/>
</dbReference>
<evidence type="ECO:0000256" key="1">
    <source>
        <dbReference type="ARBA" id="ARBA00023125"/>
    </source>
</evidence>
<dbReference type="CDD" id="cd11660">
    <property type="entry name" value="SANT_TRF"/>
    <property type="match status" value="1"/>
</dbReference>
<dbReference type="InterPro" id="IPR013867">
    <property type="entry name" value="Telomere_rpt-bd_fac_dimer_dom"/>
</dbReference>
<dbReference type="GO" id="GO:0010833">
    <property type="term" value="P:telomere maintenance via telomere lengthening"/>
    <property type="evidence" value="ECO:0007669"/>
    <property type="project" value="TreeGrafter"/>
</dbReference>
<keyword evidence="2" id="KW-0539">Nucleus</keyword>
<feature type="region of interest" description="Disordered" evidence="4">
    <location>
        <begin position="115"/>
        <end position="134"/>
    </location>
</feature>
<dbReference type="Proteomes" id="UP000254866">
    <property type="component" value="Unassembled WGS sequence"/>
</dbReference>
<organism evidence="6 7">
    <name type="scientific">Venustampulla echinocandica</name>
    <dbReference type="NCBI Taxonomy" id="2656787"/>
    <lineage>
        <taxon>Eukaryota</taxon>
        <taxon>Fungi</taxon>
        <taxon>Dikarya</taxon>
        <taxon>Ascomycota</taxon>
        <taxon>Pezizomycotina</taxon>
        <taxon>Leotiomycetes</taxon>
        <taxon>Helotiales</taxon>
        <taxon>Pleuroascaceae</taxon>
        <taxon>Venustampulla</taxon>
    </lineage>
</organism>
<feature type="region of interest" description="Disordered" evidence="4">
    <location>
        <begin position="1"/>
        <end position="33"/>
    </location>
</feature>
<dbReference type="PANTHER" id="PTHR47807:SF1">
    <property type="entry name" value="PROTEIN TBF1"/>
    <property type="match status" value="1"/>
</dbReference>
<dbReference type="OrthoDB" id="3366990at2759"/>
<dbReference type="InterPro" id="IPR052833">
    <property type="entry name" value="Telomeric_DNA-bd_trans-reg"/>
</dbReference>
<keyword evidence="3" id="KW-0131">Cell cycle</keyword>
<dbReference type="SUPFAM" id="SSF46689">
    <property type="entry name" value="Homeodomain-like"/>
    <property type="match status" value="1"/>
</dbReference>
<dbReference type="PROSITE" id="PS51294">
    <property type="entry name" value="HTH_MYB"/>
    <property type="match status" value="1"/>
</dbReference>
<dbReference type="Gene3D" id="1.10.10.60">
    <property type="entry name" value="Homeodomain-like"/>
    <property type="match status" value="1"/>
</dbReference>
<accession>A0A370TP53</accession>
<feature type="region of interest" description="Disordered" evidence="4">
    <location>
        <begin position="445"/>
        <end position="478"/>
    </location>
</feature>
<evidence type="ECO:0000313" key="6">
    <source>
        <dbReference type="EMBL" id="RDL37309.1"/>
    </source>
</evidence>
<feature type="compositionally biased region" description="Basic and acidic residues" evidence="4">
    <location>
        <begin position="82"/>
        <end position="91"/>
    </location>
</feature>
<sequence>MAGPNDDSGKSLDPQHRNRVGSVRRRRKPASGCSQDIGCFVNRWCVTDIPIKYESPYYAEPATMYFQPSSAQKRPNPDGQDGPEKRQRIEPTHTTAGNDDHMAALLAQATAAATQQFQQSSNVHGHRDQGPSQSEVALVVTQDEQRTTGDIHGFTSDPNLYMRILSLPILESLSTQILSTLAQGPYPETIRIVTEPESELGQAYTTLKSLFDQTKKIYNQQDPFLSADSLNIREPEHRATIRTTNLATFVSSVFGGQDVGFYELNDCFIDTFTPEGEPLGSEAGRLFLNLKTQMYLSASQQEEQDKTKEDILDEMFPHDLSEILSTRHPNTTLCQSEIGFVNDCRERKEYLMNAASDPESIQELSEMFDWEDFLRDLSTHLNKAYGPLLAPYMKRHALTAPVSPRRMVKGSTQTNQTQQKSATGSNDNDFMAHADRAAQEALQSLGVGQAHQQHNGGASLQRYSPPTQNGSFEQEYGSGNIPYHTQSAPTQVLYEKARQAAISKSNPGNTRRPGLPSQRRPWSTDEENALMAGLDQVKGPHWSQILNLYGPKGTVSEILKDRNQVQLKDKARNLKLFFLKSNIEVPYYLQSVTGELKTRAPSQAARKEAEERAKLASDEEQARFHGIMALAGGMQDHSGMLGQLQSNHRVEASDSKSPETQPGQSMDSPEELHVVDPANQVQYRDFASEQMSEDEQFRQRLIAATASATVGHTENGAVPASSVKQVAI</sequence>
<dbReference type="InterPro" id="IPR009057">
    <property type="entry name" value="Homeodomain-like_sf"/>
</dbReference>
<evidence type="ECO:0000256" key="3">
    <source>
        <dbReference type="ARBA" id="ARBA00023306"/>
    </source>
</evidence>
<feature type="region of interest" description="Disordered" evidence="4">
    <location>
        <begin position="498"/>
        <end position="523"/>
    </location>
</feature>
<keyword evidence="7" id="KW-1185">Reference proteome</keyword>
<feature type="compositionally biased region" description="Basic and acidic residues" evidence="4">
    <location>
        <begin position="648"/>
        <end position="657"/>
    </location>
</feature>
<evidence type="ECO:0000256" key="2">
    <source>
        <dbReference type="ARBA" id="ARBA00023242"/>
    </source>
</evidence>
<feature type="compositionally biased region" description="Polar residues" evidence="4">
    <location>
        <begin position="450"/>
        <end position="472"/>
    </location>
</feature>
<feature type="region of interest" description="Disordered" evidence="4">
    <location>
        <begin position="646"/>
        <end position="670"/>
    </location>
</feature>
<protein>
    <recommendedName>
        <fullName evidence="5">HTH myb-type domain-containing protein</fullName>
    </recommendedName>
</protein>
<name>A0A370TP53_9HELO</name>
<dbReference type="RefSeq" id="XP_031869965.1">
    <property type="nucleotide sequence ID" value="XM_032013365.1"/>
</dbReference>
<feature type="compositionally biased region" description="Polar residues" evidence="4">
    <location>
        <begin position="658"/>
        <end position="667"/>
    </location>
</feature>
<dbReference type="GeneID" id="43597591"/>
<dbReference type="Pfam" id="PF08558">
    <property type="entry name" value="TRF"/>
    <property type="match status" value="1"/>
</dbReference>
<dbReference type="GO" id="GO:0003691">
    <property type="term" value="F:double-stranded telomeric DNA binding"/>
    <property type="evidence" value="ECO:0007669"/>
    <property type="project" value="TreeGrafter"/>
</dbReference>
<evidence type="ECO:0000256" key="4">
    <source>
        <dbReference type="SAM" id="MobiDB-lite"/>
    </source>
</evidence>
<feature type="region of interest" description="Disordered" evidence="4">
    <location>
        <begin position="66"/>
        <end position="97"/>
    </location>
</feature>
<proteinExistence type="predicted"/>
<dbReference type="AlphaFoldDB" id="A0A370TP53"/>
<keyword evidence="1" id="KW-0238">DNA-binding</keyword>